<accession>A0A239DT23</accession>
<organism evidence="1 2">
    <name type="scientific">Pontibacter ummariensis</name>
    <dbReference type="NCBI Taxonomy" id="1610492"/>
    <lineage>
        <taxon>Bacteria</taxon>
        <taxon>Pseudomonadati</taxon>
        <taxon>Bacteroidota</taxon>
        <taxon>Cytophagia</taxon>
        <taxon>Cytophagales</taxon>
        <taxon>Hymenobacteraceae</taxon>
        <taxon>Pontibacter</taxon>
    </lineage>
</organism>
<dbReference type="Proteomes" id="UP000198432">
    <property type="component" value="Unassembled WGS sequence"/>
</dbReference>
<gene>
    <name evidence="1" type="ORF">SAMN06296052_10587</name>
</gene>
<protein>
    <recommendedName>
        <fullName evidence="3">Phosphoribosylpyrophosphate synthetase</fullName>
    </recommendedName>
</protein>
<dbReference type="EMBL" id="FZOQ01000005">
    <property type="protein sequence ID" value="SNS34903.1"/>
    <property type="molecule type" value="Genomic_DNA"/>
</dbReference>
<evidence type="ECO:0000313" key="2">
    <source>
        <dbReference type="Proteomes" id="UP000198432"/>
    </source>
</evidence>
<evidence type="ECO:0008006" key="3">
    <source>
        <dbReference type="Google" id="ProtNLM"/>
    </source>
</evidence>
<evidence type="ECO:0000313" key="1">
    <source>
        <dbReference type="EMBL" id="SNS34903.1"/>
    </source>
</evidence>
<dbReference type="OrthoDB" id="8418771at2"/>
<dbReference type="RefSeq" id="WP_089318515.1">
    <property type="nucleotide sequence ID" value="NZ_FZOQ01000005.1"/>
</dbReference>
<sequence>MSKYNYDTLSEALEDLKERGYTADFGLRPYCLECLRLQLELGAGEFEVDEVHQFKDARRPAQVSSAVYAISSNKGIKGVLVDTRGVCADSVIPEMALKLGKSHLH</sequence>
<keyword evidence="2" id="KW-1185">Reference proteome</keyword>
<proteinExistence type="predicted"/>
<name>A0A239DT23_9BACT</name>
<dbReference type="AlphaFoldDB" id="A0A239DT23"/>
<reference evidence="2" key="1">
    <citation type="submission" date="2017-06" db="EMBL/GenBank/DDBJ databases">
        <authorList>
            <person name="Varghese N."/>
            <person name="Submissions S."/>
        </authorList>
    </citation>
    <scope>NUCLEOTIDE SEQUENCE [LARGE SCALE GENOMIC DNA]</scope>
    <source>
        <strain evidence="2">NKM1</strain>
    </source>
</reference>